<dbReference type="InterPro" id="IPR013783">
    <property type="entry name" value="Ig-like_fold"/>
</dbReference>
<dbReference type="InterPro" id="IPR036179">
    <property type="entry name" value="Ig-like_dom_sf"/>
</dbReference>
<keyword evidence="2" id="KW-0677">Repeat</keyword>
<name>A0A8B7ZWV1_ACAPL</name>
<keyword evidence="8" id="KW-1185">Reference proteome</keyword>
<dbReference type="OrthoDB" id="10012075at2759"/>
<proteinExistence type="predicted"/>
<evidence type="ECO:0000256" key="1">
    <source>
        <dbReference type="ARBA" id="ARBA00022729"/>
    </source>
</evidence>
<feature type="domain" description="Fibronectin type-III" evidence="7">
    <location>
        <begin position="234"/>
        <end position="327"/>
    </location>
</feature>
<accession>A0A8B7ZWV1</accession>
<dbReference type="Pfam" id="PF13927">
    <property type="entry name" value="Ig_3"/>
    <property type="match status" value="1"/>
</dbReference>
<dbReference type="InterPro" id="IPR003598">
    <property type="entry name" value="Ig_sub2"/>
</dbReference>
<dbReference type="KEGG" id="aplc:110989279"/>
<dbReference type="InterPro" id="IPR007110">
    <property type="entry name" value="Ig-like_dom"/>
</dbReference>
<feature type="transmembrane region" description="Helical" evidence="5">
    <location>
        <begin position="440"/>
        <end position="462"/>
    </location>
</feature>
<organism evidence="8 9">
    <name type="scientific">Acanthaster planci</name>
    <name type="common">Crown-of-thorns starfish</name>
    <dbReference type="NCBI Taxonomy" id="133434"/>
    <lineage>
        <taxon>Eukaryota</taxon>
        <taxon>Metazoa</taxon>
        <taxon>Echinodermata</taxon>
        <taxon>Eleutherozoa</taxon>
        <taxon>Asterozoa</taxon>
        <taxon>Asteroidea</taxon>
        <taxon>Valvatacea</taxon>
        <taxon>Valvatida</taxon>
        <taxon>Acanthasteridae</taxon>
        <taxon>Acanthaster</taxon>
    </lineage>
</organism>
<dbReference type="Gene3D" id="2.60.40.10">
    <property type="entry name" value="Immunoglobulins"/>
    <property type="match status" value="3"/>
</dbReference>
<dbReference type="SMART" id="SM00408">
    <property type="entry name" value="IGc2"/>
    <property type="match status" value="2"/>
</dbReference>
<evidence type="ECO:0000313" key="8">
    <source>
        <dbReference type="Proteomes" id="UP000694845"/>
    </source>
</evidence>
<evidence type="ECO:0000256" key="3">
    <source>
        <dbReference type="ARBA" id="ARBA00023157"/>
    </source>
</evidence>
<keyword evidence="4" id="KW-0393">Immunoglobulin domain</keyword>
<evidence type="ECO:0000259" key="6">
    <source>
        <dbReference type="PROSITE" id="PS50835"/>
    </source>
</evidence>
<keyword evidence="5" id="KW-0472">Membrane</keyword>
<protein>
    <submittedName>
        <fullName evidence="9">Netrin receptor DCC-like</fullName>
    </submittedName>
</protein>
<dbReference type="Pfam" id="PF00041">
    <property type="entry name" value="fn3"/>
    <property type="match status" value="1"/>
</dbReference>
<dbReference type="PROSITE" id="PS50853">
    <property type="entry name" value="FN3"/>
    <property type="match status" value="1"/>
</dbReference>
<dbReference type="GeneID" id="110989279"/>
<keyword evidence="5" id="KW-0812">Transmembrane</keyword>
<dbReference type="SUPFAM" id="SSF48726">
    <property type="entry name" value="Immunoglobulin"/>
    <property type="match status" value="2"/>
</dbReference>
<dbReference type="PANTHER" id="PTHR12231">
    <property type="entry name" value="CTX-RELATED TYPE I TRANSMEMBRANE PROTEIN"/>
    <property type="match status" value="1"/>
</dbReference>
<reference evidence="9" key="1">
    <citation type="submission" date="2025-08" db="UniProtKB">
        <authorList>
            <consortium name="RefSeq"/>
        </authorList>
    </citation>
    <scope>IDENTIFICATION</scope>
</reference>
<keyword evidence="3" id="KW-1015">Disulfide bond</keyword>
<evidence type="ECO:0000313" key="9">
    <source>
        <dbReference type="RefSeq" id="XP_022109245.1"/>
    </source>
</evidence>
<evidence type="ECO:0000259" key="7">
    <source>
        <dbReference type="PROSITE" id="PS50853"/>
    </source>
</evidence>
<dbReference type="Proteomes" id="UP000694845">
    <property type="component" value="Unplaced"/>
</dbReference>
<dbReference type="SMART" id="SM00060">
    <property type="entry name" value="FN3"/>
    <property type="match status" value="1"/>
</dbReference>
<dbReference type="InterPro" id="IPR003599">
    <property type="entry name" value="Ig_sub"/>
</dbReference>
<evidence type="ECO:0000256" key="2">
    <source>
        <dbReference type="ARBA" id="ARBA00022737"/>
    </source>
</evidence>
<feature type="domain" description="Ig-like" evidence="6">
    <location>
        <begin position="124"/>
        <end position="225"/>
    </location>
</feature>
<dbReference type="RefSeq" id="XP_022109245.1">
    <property type="nucleotide sequence ID" value="XM_022253553.1"/>
</dbReference>
<dbReference type="InterPro" id="IPR051170">
    <property type="entry name" value="Neural/epithelial_adhesion"/>
</dbReference>
<dbReference type="InterPro" id="IPR003961">
    <property type="entry name" value="FN3_dom"/>
</dbReference>
<dbReference type="CDD" id="cd00096">
    <property type="entry name" value="Ig"/>
    <property type="match status" value="1"/>
</dbReference>
<dbReference type="GO" id="GO:0043005">
    <property type="term" value="C:neuron projection"/>
    <property type="evidence" value="ECO:0007669"/>
    <property type="project" value="TreeGrafter"/>
</dbReference>
<dbReference type="SUPFAM" id="SSF49265">
    <property type="entry name" value="Fibronectin type III"/>
    <property type="match status" value="1"/>
</dbReference>
<gene>
    <name evidence="9" type="primary">LOC110989279</name>
</gene>
<dbReference type="CDD" id="cd00063">
    <property type="entry name" value="FN3"/>
    <property type="match status" value="1"/>
</dbReference>
<sequence length="541" mass="60951">MAYVRHVAVVMALVHASSQYWDLAMTTSPRGPVVEGTDVLCTCIIDSDPPSGGWIQWQFSLDQIFSTDLTEPTYQVIYTNLTLGEVHGNQSGWYRCAGSRLMPSSNWKPRAFSKWTAVKIFYRPEITNKDRTWIGADENHPATLECVIVGNPLPTVMWYSTKDTAITNDTDPGRVYLKDTISGDEITGFLIESQLTIFTVRSTDYGIYRCRAANNISLYDEHEIHLNNTGKPDAPKNLRAYYVTENDMRVVWAPGYDGGETVEFYYINIRVIPRDFDPLGWNELNPDWPRGHFSDLKQDTPYQVAVYAQNRHGSGPCATVDKRTKPNSPLLLGIRVSYRVAQTTLFVAGMPKGDNAGTCLQLTGYDVEHNEWVSLRPDLDCIQHDGEFQYSGPHAGHMHCRYCRDGVCGKESHITEEYLSTAPGPRPPLPTWQNGRNRDATVFIMAVFGVFLLLLAFLAFWYRRKLRGCVKTTSSEECAGNGAQPNTTIGVEHNSSDAPPSYLEAIGMRCRIIVDDYDNPPPRYDYVLSYSLQQQAEEGEE</sequence>
<dbReference type="PROSITE" id="PS50835">
    <property type="entry name" value="IG_LIKE"/>
    <property type="match status" value="1"/>
</dbReference>
<dbReference type="AlphaFoldDB" id="A0A8B7ZWV1"/>
<dbReference type="PANTHER" id="PTHR12231:SF105">
    <property type="entry name" value="LACHESIN-LIKE PROTEIN"/>
    <property type="match status" value="1"/>
</dbReference>
<keyword evidence="1" id="KW-0732">Signal</keyword>
<evidence type="ECO:0000256" key="5">
    <source>
        <dbReference type="SAM" id="Phobius"/>
    </source>
</evidence>
<keyword evidence="5" id="KW-1133">Transmembrane helix</keyword>
<evidence type="ECO:0000256" key="4">
    <source>
        <dbReference type="ARBA" id="ARBA00023319"/>
    </source>
</evidence>
<dbReference type="InterPro" id="IPR036116">
    <property type="entry name" value="FN3_sf"/>
</dbReference>
<dbReference type="OMA" id="SHITEEY"/>
<dbReference type="SMART" id="SM00409">
    <property type="entry name" value="IG"/>
    <property type="match status" value="2"/>
</dbReference>